<dbReference type="InterPro" id="IPR007693">
    <property type="entry name" value="DNA_helicase_DnaB-like_N"/>
</dbReference>
<keyword evidence="1" id="KW-0235">DNA replication</keyword>
<dbReference type="SUPFAM" id="SSF52540">
    <property type="entry name" value="P-loop containing nucleoside triphosphate hydrolases"/>
    <property type="match status" value="1"/>
</dbReference>
<dbReference type="GO" id="GO:0005524">
    <property type="term" value="F:ATP binding"/>
    <property type="evidence" value="ECO:0007669"/>
    <property type="project" value="InterPro"/>
</dbReference>
<proteinExistence type="predicted"/>
<evidence type="ECO:0000313" key="4">
    <source>
        <dbReference type="EMBL" id="SDP61226.1"/>
    </source>
</evidence>
<keyword evidence="4" id="KW-0347">Helicase</keyword>
<evidence type="ECO:0000313" key="5">
    <source>
        <dbReference type="Proteomes" id="UP000199497"/>
    </source>
</evidence>
<keyword evidence="4" id="KW-0547">Nucleotide-binding</keyword>
<dbReference type="RefSeq" id="WP_092601196.1">
    <property type="nucleotide sequence ID" value="NZ_FNJR01000006.1"/>
</dbReference>
<evidence type="ECO:0000259" key="3">
    <source>
        <dbReference type="Pfam" id="PF00772"/>
    </source>
</evidence>
<dbReference type="SUPFAM" id="SSF48024">
    <property type="entry name" value="N-terminal domain of DnaB helicase"/>
    <property type="match status" value="1"/>
</dbReference>
<protein>
    <submittedName>
        <fullName evidence="4">Replicative DNA helicase</fullName>
    </submittedName>
</protein>
<evidence type="ECO:0000256" key="1">
    <source>
        <dbReference type="ARBA" id="ARBA00022705"/>
    </source>
</evidence>
<dbReference type="InterPro" id="IPR016136">
    <property type="entry name" value="DNA_helicase_N/primase_C"/>
</dbReference>
<keyword evidence="4" id="KW-0378">Hydrolase</keyword>
<keyword evidence="4" id="KW-0067">ATP-binding</keyword>
<evidence type="ECO:0000256" key="2">
    <source>
        <dbReference type="ARBA" id="ARBA00023125"/>
    </source>
</evidence>
<dbReference type="STRING" id="405564.SAMN04487905_10652"/>
<name>A0A1H0U5X7_9ACTN</name>
<dbReference type="AlphaFoldDB" id="A0A1H0U5X7"/>
<dbReference type="GO" id="GO:0006260">
    <property type="term" value="P:DNA replication"/>
    <property type="evidence" value="ECO:0007669"/>
    <property type="project" value="UniProtKB-KW"/>
</dbReference>
<sequence length="438" mass="48241">MTWIADPAMEMALLGSMLIDADTTAPALRSVPREAWGVPRHEQLAALMLDMHTRGQGIDKQTVVGQIAARSLMTKLDPDFVAKLDTGGYFPFHASDYAERIIELYGQRYLSEVVTRTQHRLAEGWERGDGIDVSTAVAELRTACDAAQTTAGSAQAAPLSLAELLEADDSYNWLVPGLLERAERLVLTGGEGAGKSELVSQFAATLCAGLHPFTAKPLGDGGHGLRVLIVDAENSERQTRRRYRRIVRCVDRARADHGLGPADWRGQFFVHCRPEGLDLTSGRDITWLEHSVSAVAPDVLVLGPLYKLHAGDPSDEQLAHQLVSQIDSIRARHDCALITEAHAGHAQDGGGNRKMRPSGSSLWLRWPEFGYGLRRSQEKPPGGFTDEEERRNRERPVMVDVVAWRGSREERQWPTSLVHGTTLPWVPADPDYEKTAGI</sequence>
<reference evidence="5" key="1">
    <citation type="submission" date="2016-10" db="EMBL/GenBank/DDBJ databases">
        <authorList>
            <person name="Varghese N."/>
            <person name="Submissions S."/>
        </authorList>
    </citation>
    <scope>NUCLEOTIDE SEQUENCE [LARGE SCALE GENOMIC DNA]</scope>
    <source>
        <strain evidence="5">DSM 46732</strain>
    </source>
</reference>
<dbReference type="OrthoDB" id="4926055at2"/>
<dbReference type="GO" id="GO:0003678">
    <property type="term" value="F:DNA helicase activity"/>
    <property type="evidence" value="ECO:0007669"/>
    <property type="project" value="InterPro"/>
</dbReference>
<dbReference type="InterPro" id="IPR036185">
    <property type="entry name" value="DNA_heli_DnaB-like_N_sf"/>
</dbReference>
<dbReference type="Gene3D" id="1.10.860.10">
    <property type="entry name" value="DNAb Helicase, Chain A"/>
    <property type="match status" value="1"/>
</dbReference>
<organism evidence="4 5">
    <name type="scientific">Actinopolyspora xinjiangensis</name>
    <dbReference type="NCBI Taxonomy" id="405564"/>
    <lineage>
        <taxon>Bacteria</taxon>
        <taxon>Bacillati</taxon>
        <taxon>Actinomycetota</taxon>
        <taxon>Actinomycetes</taxon>
        <taxon>Actinopolysporales</taxon>
        <taxon>Actinopolysporaceae</taxon>
        <taxon>Actinopolyspora</taxon>
    </lineage>
</organism>
<dbReference type="Pfam" id="PF13481">
    <property type="entry name" value="AAA_25"/>
    <property type="match status" value="1"/>
</dbReference>
<keyword evidence="5" id="KW-1185">Reference proteome</keyword>
<accession>A0A1H0U5X7</accession>
<dbReference type="Proteomes" id="UP000199497">
    <property type="component" value="Unassembled WGS sequence"/>
</dbReference>
<keyword evidence="2" id="KW-0238">DNA-binding</keyword>
<dbReference type="EMBL" id="FNJR01000006">
    <property type="protein sequence ID" value="SDP61226.1"/>
    <property type="molecule type" value="Genomic_DNA"/>
</dbReference>
<dbReference type="InterPro" id="IPR027417">
    <property type="entry name" value="P-loop_NTPase"/>
</dbReference>
<dbReference type="Gene3D" id="3.40.50.300">
    <property type="entry name" value="P-loop containing nucleotide triphosphate hydrolases"/>
    <property type="match status" value="1"/>
</dbReference>
<dbReference type="Pfam" id="PF00772">
    <property type="entry name" value="DnaB"/>
    <property type="match status" value="1"/>
</dbReference>
<gene>
    <name evidence="4" type="ORF">SAMN04487905_10652</name>
</gene>
<feature type="domain" description="DNA helicase DnaB-like N-terminal" evidence="3">
    <location>
        <begin position="8"/>
        <end position="102"/>
    </location>
</feature>
<dbReference type="GO" id="GO:0003677">
    <property type="term" value="F:DNA binding"/>
    <property type="evidence" value="ECO:0007669"/>
    <property type="project" value="UniProtKB-KW"/>
</dbReference>